<dbReference type="PROSITE" id="PS50227">
    <property type="entry name" value="G_PROTEIN_RECEP_F2_3"/>
    <property type="match status" value="1"/>
</dbReference>
<organism evidence="18 19">
    <name type="scientific">Crenichthys baileyi</name>
    <name type="common">White River springfish</name>
    <dbReference type="NCBI Taxonomy" id="28760"/>
    <lineage>
        <taxon>Eukaryota</taxon>
        <taxon>Metazoa</taxon>
        <taxon>Chordata</taxon>
        <taxon>Craniata</taxon>
        <taxon>Vertebrata</taxon>
        <taxon>Euteleostomi</taxon>
        <taxon>Actinopterygii</taxon>
        <taxon>Neopterygii</taxon>
        <taxon>Teleostei</taxon>
        <taxon>Neoteleostei</taxon>
        <taxon>Acanthomorphata</taxon>
        <taxon>Ovalentaria</taxon>
        <taxon>Atherinomorphae</taxon>
        <taxon>Cyprinodontiformes</taxon>
        <taxon>Goodeidae</taxon>
        <taxon>Crenichthys</taxon>
    </lineage>
</organism>
<feature type="domain" description="G-protein coupled receptors family 2 profile 1" evidence="16">
    <location>
        <begin position="498"/>
        <end position="557"/>
    </location>
</feature>
<keyword evidence="12" id="KW-0807">Transducer</keyword>
<dbReference type="InterPro" id="IPR057244">
    <property type="entry name" value="GAIN_B"/>
</dbReference>
<protein>
    <recommendedName>
        <fullName evidence="20">Adhesion G-protein coupled receptor G4</fullName>
    </recommendedName>
</protein>
<feature type="transmembrane region" description="Helical" evidence="14">
    <location>
        <begin position="955"/>
        <end position="977"/>
    </location>
</feature>
<dbReference type="InterPro" id="IPR017981">
    <property type="entry name" value="GPCR_2-like_7TM"/>
</dbReference>
<dbReference type="Pfam" id="PF00002">
    <property type="entry name" value="7tm_2"/>
    <property type="match status" value="1"/>
</dbReference>
<evidence type="ECO:0000313" key="19">
    <source>
        <dbReference type="Proteomes" id="UP001311232"/>
    </source>
</evidence>
<keyword evidence="4 14" id="KW-0812">Transmembrane</keyword>
<evidence type="ECO:0000256" key="14">
    <source>
        <dbReference type="SAM" id="Phobius"/>
    </source>
</evidence>
<dbReference type="Pfam" id="PF26574">
    <property type="entry name" value="GAIN_ADGRG2"/>
    <property type="match status" value="1"/>
</dbReference>
<dbReference type="InterPro" id="IPR000203">
    <property type="entry name" value="GPS"/>
</dbReference>
<dbReference type="GO" id="GO:0005886">
    <property type="term" value="C:plasma membrane"/>
    <property type="evidence" value="ECO:0007669"/>
    <property type="project" value="TreeGrafter"/>
</dbReference>
<evidence type="ECO:0000256" key="13">
    <source>
        <dbReference type="SAM" id="MobiDB-lite"/>
    </source>
</evidence>
<feature type="compositionally biased region" description="Polar residues" evidence="13">
    <location>
        <begin position="1164"/>
        <end position="1184"/>
    </location>
</feature>
<dbReference type="GO" id="GO:0004930">
    <property type="term" value="F:G protein-coupled receptor activity"/>
    <property type="evidence" value="ECO:0007669"/>
    <property type="project" value="InterPro"/>
</dbReference>
<accession>A0AAV9S380</accession>
<keyword evidence="10" id="KW-0675">Receptor</keyword>
<evidence type="ECO:0000256" key="11">
    <source>
        <dbReference type="ARBA" id="ARBA00023180"/>
    </source>
</evidence>
<dbReference type="Pfam" id="PF01825">
    <property type="entry name" value="GPS"/>
    <property type="match status" value="1"/>
</dbReference>
<feature type="transmembrane region" description="Helical" evidence="14">
    <location>
        <begin position="911"/>
        <end position="935"/>
    </location>
</feature>
<dbReference type="FunFam" id="2.60.220.50:FF:000039">
    <property type="entry name" value="Adhesion G protein-coupled receptor G4b"/>
    <property type="match status" value="1"/>
</dbReference>
<feature type="region of interest" description="Disordered" evidence="13">
    <location>
        <begin position="1163"/>
        <end position="1184"/>
    </location>
</feature>
<name>A0AAV9S380_9TELE</name>
<comment type="subcellular location">
    <subcellularLocation>
        <location evidence="1">Cell membrane</location>
        <topology evidence="1">Multi-pass membrane protein</topology>
    </subcellularLocation>
</comment>
<evidence type="ECO:0000256" key="6">
    <source>
        <dbReference type="ARBA" id="ARBA00022989"/>
    </source>
</evidence>
<dbReference type="GO" id="GO:0007166">
    <property type="term" value="P:cell surface receptor signaling pathway"/>
    <property type="evidence" value="ECO:0007669"/>
    <property type="project" value="InterPro"/>
</dbReference>
<evidence type="ECO:0008006" key="20">
    <source>
        <dbReference type="Google" id="ProtNLM"/>
    </source>
</evidence>
<comment type="similarity">
    <text evidence="2">Belongs to the G-protein coupled receptor 2 family. Adhesion G-protein coupled receptor (ADGR) subfamily.</text>
</comment>
<dbReference type="InterPro" id="IPR058857">
    <property type="entry name" value="GAIN_ADGRG2/6"/>
</dbReference>
<dbReference type="PROSITE" id="PS50221">
    <property type="entry name" value="GAIN_B"/>
    <property type="match status" value="1"/>
</dbReference>
<evidence type="ECO:0000256" key="5">
    <source>
        <dbReference type="ARBA" id="ARBA00022729"/>
    </source>
</evidence>
<dbReference type="Gene3D" id="2.60.220.50">
    <property type="match status" value="1"/>
</dbReference>
<dbReference type="SUPFAM" id="SSF49899">
    <property type="entry name" value="Concanavalin A-like lectins/glucanases"/>
    <property type="match status" value="1"/>
</dbReference>
<dbReference type="EMBL" id="JAHHUM010000938">
    <property type="protein sequence ID" value="KAK5615652.1"/>
    <property type="molecule type" value="Genomic_DNA"/>
</dbReference>
<evidence type="ECO:0000256" key="4">
    <source>
        <dbReference type="ARBA" id="ARBA00022692"/>
    </source>
</evidence>
<dbReference type="PANTHER" id="PTHR12011:SF277">
    <property type="entry name" value="ADHESION G-PROTEIN COUPLED RECEPTOR G4"/>
    <property type="match status" value="1"/>
</dbReference>
<evidence type="ECO:0000313" key="18">
    <source>
        <dbReference type="EMBL" id="KAK5615652.1"/>
    </source>
</evidence>
<dbReference type="PROSITE" id="PS50261">
    <property type="entry name" value="G_PROTEIN_RECEP_F2_4"/>
    <property type="match status" value="1"/>
</dbReference>
<dbReference type="InterPro" id="IPR001879">
    <property type="entry name" value="GPCR_2_extracellular_dom"/>
</dbReference>
<feature type="transmembrane region" description="Helical" evidence="14">
    <location>
        <begin position="1057"/>
        <end position="1078"/>
    </location>
</feature>
<evidence type="ECO:0000256" key="3">
    <source>
        <dbReference type="ARBA" id="ARBA00022475"/>
    </source>
</evidence>
<evidence type="ECO:0000256" key="12">
    <source>
        <dbReference type="ARBA" id="ARBA00023224"/>
    </source>
</evidence>
<gene>
    <name evidence="18" type="ORF">CRENBAI_023980</name>
</gene>
<feature type="domain" description="GAIN-B" evidence="15">
    <location>
        <begin position="697"/>
        <end position="840"/>
    </location>
</feature>
<evidence type="ECO:0000256" key="9">
    <source>
        <dbReference type="ARBA" id="ARBA00023157"/>
    </source>
</evidence>
<reference evidence="18 19" key="1">
    <citation type="submission" date="2021-06" db="EMBL/GenBank/DDBJ databases">
        <authorList>
            <person name="Palmer J.M."/>
        </authorList>
    </citation>
    <scope>NUCLEOTIDE SEQUENCE [LARGE SCALE GENOMIC DNA]</scope>
    <source>
        <strain evidence="18 19">MEX-2019</strain>
        <tissue evidence="18">Muscle</tissue>
    </source>
</reference>
<dbReference type="InterPro" id="IPR013320">
    <property type="entry name" value="ConA-like_dom_sf"/>
</dbReference>
<evidence type="ECO:0000256" key="8">
    <source>
        <dbReference type="ARBA" id="ARBA00023136"/>
    </source>
</evidence>
<feature type="transmembrane region" description="Helical" evidence="14">
    <location>
        <begin position="851"/>
        <end position="874"/>
    </location>
</feature>
<dbReference type="Proteomes" id="UP001311232">
    <property type="component" value="Unassembled WGS sequence"/>
</dbReference>
<keyword evidence="5" id="KW-0732">Signal</keyword>
<comment type="caution">
    <text evidence="18">The sequence shown here is derived from an EMBL/GenBank/DDBJ whole genome shotgun (WGS) entry which is preliminary data.</text>
</comment>
<dbReference type="InterPro" id="IPR046338">
    <property type="entry name" value="GAIN_dom_sf"/>
</dbReference>
<evidence type="ECO:0000259" key="15">
    <source>
        <dbReference type="PROSITE" id="PS50221"/>
    </source>
</evidence>
<evidence type="ECO:0000256" key="7">
    <source>
        <dbReference type="ARBA" id="ARBA00023040"/>
    </source>
</evidence>
<evidence type="ECO:0000259" key="16">
    <source>
        <dbReference type="PROSITE" id="PS50227"/>
    </source>
</evidence>
<keyword evidence="8 14" id="KW-0472">Membrane</keyword>
<dbReference type="AlphaFoldDB" id="A0AAV9S380"/>
<feature type="compositionally biased region" description="Low complexity" evidence="13">
    <location>
        <begin position="1125"/>
        <end position="1139"/>
    </location>
</feature>
<evidence type="ECO:0000259" key="17">
    <source>
        <dbReference type="PROSITE" id="PS50261"/>
    </source>
</evidence>
<keyword evidence="11" id="KW-0325">Glycoprotein</keyword>
<keyword evidence="6 14" id="KW-1133">Transmembrane helix</keyword>
<keyword evidence="3" id="KW-1003">Cell membrane</keyword>
<dbReference type="Gene3D" id="2.60.120.200">
    <property type="match status" value="1"/>
</dbReference>
<feature type="transmembrane region" description="Helical" evidence="14">
    <location>
        <begin position="1010"/>
        <end position="1036"/>
    </location>
</feature>
<proteinExistence type="inferred from homology"/>
<keyword evidence="9" id="KW-1015">Disulfide bond</keyword>
<evidence type="ECO:0000256" key="10">
    <source>
        <dbReference type="ARBA" id="ARBA00023170"/>
    </source>
</evidence>
<dbReference type="SUPFAM" id="SSF81321">
    <property type="entry name" value="Family A G protein-coupled receptor-like"/>
    <property type="match status" value="1"/>
</dbReference>
<feature type="transmembrane region" description="Helical" evidence="14">
    <location>
        <begin position="886"/>
        <end position="905"/>
    </location>
</feature>
<keyword evidence="19" id="KW-1185">Reference proteome</keyword>
<dbReference type="Gene3D" id="1.20.1070.10">
    <property type="entry name" value="Rhodopsin 7-helix transmembrane proteins"/>
    <property type="match status" value="1"/>
</dbReference>
<evidence type="ECO:0000256" key="2">
    <source>
        <dbReference type="ARBA" id="ARBA00007343"/>
    </source>
</evidence>
<keyword evidence="7" id="KW-0297">G-protein coupled receptor</keyword>
<dbReference type="SMART" id="SM00303">
    <property type="entry name" value="GPS"/>
    <property type="match status" value="1"/>
</dbReference>
<dbReference type="GO" id="GO:0007189">
    <property type="term" value="P:adenylate cyclase-activating G protein-coupled receptor signaling pathway"/>
    <property type="evidence" value="ECO:0007669"/>
    <property type="project" value="TreeGrafter"/>
</dbReference>
<feature type="region of interest" description="Disordered" evidence="13">
    <location>
        <begin position="1125"/>
        <end position="1146"/>
    </location>
</feature>
<feature type="domain" description="G-protein coupled receptors family 2 profile 2" evidence="17">
    <location>
        <begin position="849"/>
        <end position="1096"/>
    </location>
</feature>
<dbReference type="InterPro" id="IPR000832">
    <property type="entry name" value="GPCR_2_secretin-like"/>
</dbReference>
<dbReference type="PANTHER" id="PTHR12011">
    <property type="entry name" value="ADHESION G-PROTEIN COUPLED RECEPTOR"/>
    <property type="match status" value="1"/>
</dbReference>
<evidence type="ECO:0000256" key="1">
    <source>
        <dbReference type="ARBA" id="ARBA00004651"/>
    </source>
</evidence>
<sequence length="1184" mass="131814">MNRRTDGSKDRSKDGWMIDTTFRQWNSEETSLSLWGKVADLTTGLSHWKLKPEVFIPALQKLTICLNVNLKVEGSTPWTIFMYRHPEVQYAELGMGGKNGRLVVWLFGEEWTTQQLNLQLSRWYTLCLTWSHTRDMPALYINGSIINITAAYTNSRPVTQQQCCQLAPNGSLTLGVGHTIHDGNINIVPYSGMLGKISLFRMWGTERSEEEVTSLSCTEGDLVKWVRDNWDTLRKVLPTGMYLHRVSVFEVTRSNREEQMKTPSEDRLARWASGNIGRFRCLVYTNVIPKCDVAAVQKEMNSDLSITYNEPSGLLLLLADISTIYTTPVERFSMTTISPQVVTTGSLLVTTPTFKTTSASTFTQLTMKTSSISSASTARGATTRTITRTPANISSQSELYFEVKVNVSMTGDCDPQQILPIWLNMSLPDDLMRVLDLQLLPNAGRERFIFQVQVSMQQADMQDIGNQIRHCLLMPFDNGSVSIATEDIQITPILVLQCDAEAQQTLKGLFLWPNTTGGTNATCACPKNPRHSATRSCKLSQWTHWKNPNLEDCPPVIETIPDLDHVEVTPGNAFDVVEMIEALLRNQSTLIYKELVTVLNKLKDIISVSVVTPDLGQALINIISNILESDSNLGPFTNTILNITEEVGDKMVGYEGSYTLSAPAVAISVVDVVPGQFSSLSFGVLSDWTGNRAEIFINRYPSEGTVAFISLPSVLENNLSQPSLDQKQPRIQFQFYANQLLFKSKQKKPVLNTFVVSASVTNASSPIKDLNEDVKVMLHHLQPNTHNKEVHCVYWNFSKNGHGGWDDHGCRKYNSTPYYTTCLCDHLTHFGVLLDVSRTQLDPAHEHILTIITYVGCGVSSLFLGITVLTYIAFEKLRRDYPSKILINLSLALLGLNLVFLVNSWLSSWGLYGLCVAAASMLHYFLLASFTWMGLEAVNMYFALVKVFNVYVPSYILKFCALGWGIPLVICITVLMVNRDAYGSHLYTDAEYTLEPLDNSDNFCWLKDDLTFFVSVVAYAGLIFLFNIGVFVVVLIQIRHMRFNSPAGTRRGLLQDLKGVASLTFLLGLTWTVGFFTWGPARVVLLYLFSGLNTLQECSNSASVGVLAKPKEHFLGAAIPSVRSVKSNSTDSTSASSDSSQRDSSCRRTNLDLFVNSLVLPRAQTGSPDTEASSSHRGMNLTSA</sequence>